<sequence>MILAADDPGRPVGLVYRDDVVPDGPATHALIIGVGAYRSARFKRPLTTTTVSARALADWFVDGGELGFDNPDCPLASVALLLSEPTPENEARQATYGEGPVPRADFPNVQAAVRAWVERISSHKDNLAILYVASHGESFYGSTAFLLEDFDTDPLDVTAGMCEIEQLVGALENAVPIHQLLLFDCCRTPTDARLPLVGTFGTKIINLVRREDDHGENRKQSVITSTSLGEVAIGRTNKTTLFAEALMTALAGVAGERANAKWRVQPGNLADKIALLMSLQRVAGEKAQLPNSRLAGNFPITYPRDSRDVPVYISFDDPADWPDSIISVVVKPDLTTTIVGKENEAAFRLVRVPPSTDIAVTAKNGDLDFGVIEDKIVAPAYFMQFRKKPPPRAQVIGHLDPARSLAGRAEIVIGLVGAIDIEAGAVAEIVRRDEPTKNPKQITVPIRGTAAVDVGPGEHHVTLRTPDGRVETRDVSVAKDQIVEIKFAMPDAPQDWLKAAATSGAIRAGLGRDEPVVAVPPPPPPPEMPSPWRPSLGSRIKRQAIEALGRSRILRDLLTSTTGLELPAPALPSPDDGGFMDDRGRLKTSDRLPDPIFSNSAYHVDISLERRPPSGPMIETAEWEDDGRFVRLDFVEHAHFRFEGFQEAALSRPLFALVEGVGRRELAVIPSLGLYGAETQGKWRPYILADRLAPENEALSTVVVEDTVWGGLLGFLASRDMEASGMLLSSALGTAVVDAIREKLGNPLAAIAGALVAVASANPDLEQSWDPWLTNISDWFRGISDGPIILARRKLLRARNADEITIVRQLLFEGFNRGVPIYSLSAEWLARGLESLPGEDAELQSARVAARKLIGRIDVMQAFTVIRVEQ</sequence>
<reference evidence="2 3" key="1">
    <citation type="submission" date="2016-08" db="EMBL/GenBank/DDBJ databases">
        <authorList>
            <person name="Seilhamer J.J."/>
        </authorList>
    </citation>
    <scope>NUCLEOTIDE SEQUENCE [LARGE SCALE GENOMIC DNA]</scope>
    <source>
        <strain evidence="2 3">HBR26</strain>
    </source>
</reference>
<dbReference type="GO" id="GO:0004197">
    <property type="term" value="F:cysteine-type endopeptidase activity"/>
    <property type="evidence" value="ECO:0007669"/>
    <property type="project" value="InterPro"/>
</dbReference>
<dbReference type="Pfam" id="PF00656">
    <property type="entry name" value="Peptidase_C14"/>
    <property type="match status" value="1"/>
</dbReference>
<dbReference type="STRING" id="1138170.GA0061105_1043"/>
<accession>A0A1C3Y0S5</accession>
<protein>
    <submittedName>
        <fullName evidence="2">Caspase domain-containing protein</fullName>
    </submittedName>
</protein>
<evidence type="ECO:0000313" key="3">
    <source>
        <dbReference type="Proteomes" id="UP000198723"/>
    </source>
</evidence>
<evidence type="ECO:0000313" key="2">
    <source>
        <dbReference type="EMBL" id="SCB58079.1"/>
    </source>
</evidence>
<dbReference type="EMBL" id="FMAJ01000004">
    <property type="protein sequence ID" value="SCB58079.1"/>
    <property type="molecule type" value="Genomic_DNA"/>
</dbReference>
<name>A0A1C3Y0S5_9HYPH</name>
<dbReference type="InterPro" id="IPR011600">
    <property type="entry name" value="Pept_C14_caspase"/>
</dbReference>
<dbReference type="Proteomes" id="UP000198723">
    <property type="component" value="Unassembled WGS sequence"/>
</dbReference>
<dbReference type="RefSeq" id="WP_141130189.1">
    <property type="nucleotide sequence ID" value="NZ_FMAJ01000004.1"/>
</dbReference>
<organism evidence="2 3">
    <name type="scientific">Rhizobium aethiopicum</name>
    <dbReference type="NCBI Taxonomy" id="1138170"/>
    <lineage>
        <taxon>Bacteria</taxon>
        <taxon>Pseudomonadati</taxon>
        <taxon>Pseudomonadota</taxon>
        <taxon>Alphaproteobacteria</taxon>
        <taxon>Hyphomicrobiales</taxon>
        <taxon>Rhizobiaceae</taxon>
        <taxon>Rhizobium/Agrobacterium group</taxon>
        <taxon>Rhizobium</taxon>
    </lineage>
</organism>
<feature type="domain" description="Peptidase C14 caspase" evidence="1">
    <location>
        <begin position="28"/>
        <end position="252"/>
    </location>
</feature>
<proteinExistence type="predicted"/>
<dbReference type="GO" id="GO:0006508">
    <property type="term" value="P:proteolysis"/>
    <property type="evidence" value="ECO:0007669"/>
    <property type="project" value="InterPro"/>
</dbReference>
<gene>
    <name evidence="2" type="ORF">GA0061105_1043</name>
</gene>
<evidence type="ECO:0000259" key="1">
    <source>
        <dbReference type="Pfam" id="PF00656"/>
    </source>
</evidence>
<dbReference type="AlphaFoldDB" id="A0A1C3Y0S5"/>